<keyword evidence="2" id="KW-1185">Reference proteome</keyword>
<name>A0A7Y6BTS6_9BACL</name>
<evidence type="ECO:0000313" key="2">
    <source>
        <dbReference type="Proteomes" id="UP000526125"/>
    </source>
</evidence>
<organism evidence="1 2">
    <name type="scientific">Paenibacillus xylanilyticus</name>
    <dbReference type="NCBI Taxonomy" id="248903"/>
    <lineage>
        <taxon>Bacteria</taxon>
        <taxon>Bacillati</taxon>
        <taxon>Bacillota</taxon>
        <taxon>Bacilli</taxon>
        <taxon>Bacillales</taxon>
        <taxon>Paenibacillaceae</taxon>
        <taxon>Paenibacillus</taxon>
    </lineage>
</organism>
<gene>
    <name evidence="1" type="ORF">HP552_05990</name>
</gene>
<protein>
    <submittedName>
        <fullName evidence="1">Uncharacterized protein</fullName>
    </submittedName>
</protein>
<sequence length="78" mass="8699">MDKGEAHNSQDEKRINSIIDVVVSDATGEEYKCFVELINSGKPIDELAFDLENLYLEQTRKAVIHAYKMGAADASHNT</sequence>
<reference evidence="1 2" key="1">
    <citation type="submission" date="2020-05" db="EMBL/GenBank/DDBJ databases">
        <title>Genome Sequencing of Type Strains.</title>
        <authorList>
            <person name="Lemaire J.F."/>
            <person name="Inderbitzin P."/>
            <person name="Gregorio O.A."/>
            <person name="Collins S.B."/>
            <person name="Wespe N."/>
            <person name="Knight-Connoni V."/>
        </authorList>
    </citation>
    <scope>NUCLEOTIDE SEQUENCE [LARGE SCALE GENOMIC DNA]</scope>
    <source>
        <strain evidence="1 2">LMG 21957</strain>
    </source>
</reference>
<proteinExistence type="predicted"/>
<dbReference type="AlphaFoldDB" id="A0A7Y6BTS6"/>
<accession>A0A7Y6BTS6</accession>
<dbReference type="RefSeq" id="WP_175394660.1">
    <property type="nucleotide sequence ID" value="NZ_JABMCB010000159.1"/>
</dbReference>
<comment type="caution">
    <text evidence="1">The sequence shown here is derived from an EMBL/GenBank/DDBJ whole genome shotgun (WGS) entry which is preliminary data.</text>
</comment>
<dbReference type="Proteomes" id="UP000526125">
    <property type="component" value="Unassembled WGS sequence"/>
</dbReference>
<dbReference type="EMBL" id="JABMCB010000159">
    <property type="protein sequence ID" value="NUU74792.1"/>
    <property type="molecule type" value="Genomic_DNA"/>
</dbReference>
<evidence type="ECO:0000313" key="1">
    <source>
        <dbReference type="EMBL" id="NUU74792.1"/>
    </source>
</evidence>